<dbReference type="InterPro" id="IPR042173">
    <property type="entry name" value="RNase_J_2"/>
</dbReference>
<keyword evidence="7 9" id="KW-0269">Exonuclease</keyword>
<dbReference type="SMART" id="SM00849">
    <property type="entry name" value="Lactamase_B"/>
    <property type="match status" value="1"/>
</dbReference>
<dbReference type="Gene3D" id="3.40.50.10710">
    <property type="entry name" value="Metallo-hydrolase/oxidoreductase"/>
    <property type="match status" value="1"/>
</dbReference>
<evidence type="ECO:0000256" key="2">
    <source>
        <dbReference type="ARBA" id="ARBA00022722"/>
    </source>
</evidence>
<dbReference type="NCBIfam" id="TIGR00649">
    <property type="entry name" value="MG423"/>
    <property type="match status" value="1"/>
</dbReference>
<evidence type="ECO:0000256" key="8">
    <source>
        <dbReference type="ARBA" id="ARBA00022884"/>
    </source>
</evidence>
<organism evidence="11 12">
    <name type="scientific">Collinsella ureilytica</name>
    <dbReference type="NCBI Taxonomy" id="2869515"/>
    <lineage>
        <taxon>Bacteria</taxon>
        <taxon>Bacillati</taxon>
        <taxon>Actinomycetota</taxon>
        <taxon>Coriobacteriia</taxon>
        <taxon>Coriobacteriales</taxon>
        <taxon>Coriobacteriaceae</taxon>
        <taxon>Collinsella</taxon>
    </lineage>
</organism>
<evidence type="ECO:0000256" key="3">
    <source>
        <dbReference type="ARBA" id="ARBA00022723"/>
    </source>
</evidence>
<evidence type="ECO:0000259" key="10">
    <source>
        <dbReference type="SMART" id="SM00849"/>
    </source>
</evidence>
<proteinExistence type="inferred from homology"/>
<dbReference type="Proteomes" id="UP000700908">
    <property type="component" value="Unassembled WGS sequence"/>
</dbReference>
<comment type="similarity">
    <text evidence="9">Belongs to the metallo-beta-lactamase superfamily. RNA-metabolizing metallo-beta-lactamase-like family. Bacterial RNase J subfamily.</text>
</comment>
<comment type="caution">
    <text evidence="11">The sequence shown here is derived from an EMBL/GenBank/DDBJ whole genome shotgun (WGS) entry which is preliminary data.</text>
</comment>
<gene>
    <name evidence="9" type="primary">rnj</name>
    <name evidence="11" type="ORF">K6V98_06430</name>
</gene>
<dbReference type="Pfam" id="PF07521">
    <property type="entry name" value="RMMBL"/>
    <property type="match status" value="1"/>
</dbReference>
<dbReference type="CDD" id="cd07714">
    <property type="entry name" value="RNaseJ_MBL-fold"/>
    <property type="match status" value="1"/>
</dbReference>
<dbReference type="InterPro" id="IPR055132">
    <property type="entry name" value="RNase_J_b_CASP"/>
</dbReference>
<keyword evidence="4 9" id="KW-0255">Endonuclease</keyword>
<dbReference type="PANTHER" id="PTHR43694:SF1">
    <property type="entry name" value="RIBONUCLEASE J"/>
    <property type="match status" value="1"/>
</dbReference>
<dbReference type="InterPro" id="IPR030854">
    <property type="entry name" value="RNase_J_bac"/>
</dbReference>
<accession>A0ABS7MKT3</accession>
<evidence type="ECO:0000256" key="9">
    <source>
        <dbReference type="HAMAP-Rule" id="MF_01491"/>
    </source>
</evidence>
<keyword evidence="5 9" id="KW-0378">Hydrolase</keyword>
<dbReference type="InterPro" id="IPR001587">
    <property type="entry name" value="RNase_J_CS"/>
</dbReference>
<dbReference type="InterPro" id="IPR036866">
    <property type="entry name" value="RibonucZ/Hydroxyglut_hydro"/>
</dbReference>
<keyword evidence="2 9" id="KW-0540">Nuclease</keyword>
<evidence type="ECO:0000256" key="4">
    <source>
        <dbReference type="ARBA" id="ARBA00022759"/>
    </source>
</evidence>
<keyword evidence="6" id="KW-0862">Zinc</keyword>
<dbReference type="InterPro" id="IPR004613">
    <property type="entry name" value="RNase_J"/>
</dbReference>
<keyword evidence="1 9" id="KW-0963">Cytoplasm</keyword>
<dbReference type="InterPro" id="IPR041636">
    <property type="entry name" value="RNase_J_C"/>
</dbReference>
<dbReference type="InterPro" id="IPR011108">
    <property type="entry name" value="RMMBL"/>
</dbReference>
<evidence type="ECO:0000313" key="11">
    <source>
        <dbReference type="EMBL" id="MBY4797981.1"/>
    </source>
</evidence>
<dbReference type="Gene3D" id="3.60.15.10">
    <property type="entry name" value="Ribonuclease Z/Hydroxyacylglutathione hydrolase-like"/>
    <property type="match status" value="1"/>
</dbReference>
<protein>
    <recommendedName>
        <fullName evidence="9">Ribonuclease J</fullName>
        <shortName evidence="9">RNase J</shortName>
        <ecNumber evidence="9">3.1.-.-</ecNumber>
    </recommendedName>
</protein>
<dbReference type="Pfam" id="PF12706">
    <property type="entry name" value="Lactamase_B_2"/>
    <property type="match status" value="1"/>
</dbReference>
<dbReference type="EMBL" id="JAIMFO010000007">
    <property type="protein sequence ID" value="MBY4797981.1"/>
    <property type="molecule type" value="Genomic_DNA"/>
</dbReference>
<name>A0ABS7MKT3_9ACTN</name>
<evidence type="ECO:0000256" key="7">
    <source>
        <dbReference type="ARBA" id="ARBA00022839"/>
    </source>
</evidence>
<evidence type="ECO:0000256" key="1">
    <source>
        <dbReference type="ARBA" id="ARBA00022490"/>
    </source>
</evidence>
<keyword evidence="3" id="KW-0479">Metal-binding</keyword>
<dbReference type="EC" id="3.1.-.-" evidence="9"/>
<dbReference type="HAMAP" id="MF_01491">
    <property type="entry name" value="RNase_J_bact"/>
    <property type="match status" value="1"/>
</dbReference>
<evidence type="ECO:0000256" key="5">
    <source>
        <dbReference type="ARBA" id="ARBA00022801"/>
    </source>
</evidence>
<keyword evidence="12" id="KW-1185">Reference proteome</keyword>
<dbReference type="RefSeq" id="WP_222199698.1">
    <property type="nucleotide sequence ID" value="NZ_JAIMFO010000007.1"/>
</dbReference>
<reference evidence="11 12" key="1">
    <citation type="submission" date="2021-08" db="EMBL/GenBank/DDBJ databases">
        <title>Collinsella faecalis sp. nov. isolated from swine faeces.</title>
        <authorList>
            <person name="Oh B.S."/>
            <person name="Lee J.H."/>
        </authorList>
    </citation>
    <scope>NUCLEOTIDE SEQUENCE [LARGE SCALE GENOMIC DNA]</scope>
    <source>
        <strain evidence="11 12">AGMB00827</strain>
    </source>
</reference>
<sequence>MSSTTTGKSRANTQGGAPLRIIPLGGLDGIGKNMTVFECGQDMILVDAGLMFPDDNQPGVDLVLPDYTYVLEHEDKLRGIVITHGHEDHIGALPYLLKDLNIKVPIYSSKLTLGMIEGKLSEFRIRSQKFREVKSGMHINLGCIRVDFVSITHSIPGAFSLRIKTPQGTVFHTGDFKLDQTPVDGVRPDYALITKFGSEGIDLLLSDSTNATQPGFTQSESEVGPSIYEAIKNAKGRVFVASFSSQIHRVQQICDAARACDRKIVVTGRSMLTNTRVARELGYLDIDERDLIDAFELNGIPEERIVVMCTGSQGEPLSALSRMANGEHKTLSIHEGDTVIISATPVPGNEKAVQQLINSLAKLGCDVYDKNRCLVHVSGHGCREELKIMLAMTRPTHFMPVHGEAVHLRAHASLGEKMGIARDRIFIMDNGDSLEMRGGKVTRGRAVESGVVYVDGLRIGDTDPIVLRDRQKLSSDGMVTAVAIMSSKRKLIEELDFSARGVSFTIDDQFSDEASEAVRRTISKGSFNFTASGTDAIRKAVRDSLSNFIWNRYRTRPMIIPVVMEV</sequence>
<dbReference type="Gene3D" id="3.10.20.580">
    <property type="match status" value="1"/>
</dbReference>
<dbReference type="SUPFAM" id="SSF56281">
    <property type="entry name" value="Metallo-hydrolase/oxidoreductase"/>
    <property type="match status" value="1"/>
</dbReference>
<comment type="subunit">
    <text evidence="9">Homodimer, may be a subunit of the RNA degradosome.</text>
</comment>
<evidence type="ECO:0000256" key="6">
    <source>
        <dbReference type="ARBA" id="ARBA00022833"/>
    </source>
</evidence>
<dbReference type="Pfam" id="PF22505">
    <property type="entry name" value="RNase_J_b_CASP"/>
    <property type="match status" value="1"/>
</dbReference>
<dbReference type="InterPro" id="IPR001279">
    <property type="entry name" value="Metallo-B-lactamas"/>
</dbReference>
<comment type="subcellular location">
    <subcellularLocation>
        <location evidence="9">Cytoplasm</location>
    </subcellularLocation>
</comment>
<keyword evidence="9" id="KW-0698">rRNA processing</keyword>
<feature type="binding site" evidence="9">
    <location>
        <begin position="376"/>
        <end position="380"/>
    </location>
    <ligand>
        <name>substrate</name>
    </ligand>
</feature>
<keyword evidence="8 9" id="KW-0694">RNA-binding</keyword>
<dbReference type="PROSITE" id="PS01292">
    <property type="entry name" value="UPF0036"/>
    <property type="match status" value="1"/>
</dbReference>
<feature type="domain" description="Metallo-beta-lactamase" evidence="10">
    <location>
        <begin position="31"/>
        <end position="227"/>
    </location>
</feature>
<dbReference type="Pfam" id="PF17770">
    <property type="entry name" value="RNase_J_C"/>
    <property type="match status" value="1"/>
</dbReference>
<dbReference type="PIRSF" id="PIRSF004803">
    <property type="entry name" value="RnjA"/>
    <property type="match status" value="1"/>
</dbReference>
<evidence type="ECO:0000313" key="12">
    <source>
        <dbReference type="Proteomes" id="UP000700908"/>
    </source>
</evidence>
<comment type="function">
    <text evidence="9">An RNase that has 5'-3' exonuclease and possibly endonuclease activity. Involved in maturation of rRNA and in some organisms also mRNA maturation and/or decay.</text>
</comment>
<dbReference type="PANTHER" id="PTHR43694">
    <property type="entry name" value="RIBONUCLEASE J"/>
    <property type="match status" value="1"/>
</dbReference>